<dbReference type="PANTHER" id="PTHR10584:SF167">
    <property type="entry name" value="PFKB DOMAIN PROTEIN"/>
    <property type="match status" value="1"/>
</dbReference>
<dbReference type="PROSITE" id="PS00584">
    <property type="entry name" value="PFKB_KINASES_2"/>
    <property type="match status" value="1"/>
</dbReference>
<dbReference type="Gene3D" id="3.40.1190.20">
    <property type="match status" value="1"/>
</dbReference>
<evidence type="ECO:0000256" key="3">
    <source>
        <dbReference type="ARBA" id="ARBA00022777"/>
    </source>
</evidence>
<evidence type="ECO:0000313" key="6">
    <source>
        <dbReference type="EMBL" id="SDE41679.1"/>
    </source>
</evidence>
<sequence length="278" mass="27721">MARLLVIGNVNADEVVRLDAPPVPGAHLSGRPEGIRLGGGGANAAVALAQAGHDVAIRAAVGDDEAGAHLVEACRNHGLDVSGLHVLPGRATNRPLILIDPTGERTLIARKTIAADALGPPPGDIAADGVLVKTFNPALAAFMADRTARGPVVAHAPPTAFDHWPATVWVTSESEVTAAGGSDPWGAARARAGPMLQGLVVTRGAAGAEALGPDGARLAVPAHPVDRVVDTTGAGDVFAAGLLHGLLEGADIGAAMSLAALWAARAIETDGSVPAIGS</sequence>
<protein>
    <submittedName>
        <fullName evidence="6">Sugar or nucleoside kinase, ribokinase family</fullName>
    </submittedName>
</protein>
<keyword evidence="3 4" id="KW-0418">Kinase</keyword>
<dbReference type="STRING" id="69960.SAMN05421720_106182"/>
<name>A0A1G7CQV3_9PROT</name>
<dbReference type="InterPro" id="IPR002139">
    <property type="entry name" value="Ribo/fructo_kinase"/>
</dbReference>
<evidence type="ECO:0000259" key="5">
    <source>
        <dbReference type="Pfam" id="PF00294"/>
    </source>
</evidence>
<dbReference type="GO" id="GO:0006796">
    <property type="term" value="P:phosphate-containing compound metabolic process"/>
    <property type="evidence" value="ECO:0007669"/>
    <property type="project" value="UniProtKB-ARBA"/>
</dbReference>
<evidence type="ECO:0000256" key="2">
    <source>
        <dbReference type="ARBA" id="ARBA00022679"/>
    </source>
</evidence>
<keyword evidence="2 4" id="KW-0808">Transferase</keyword>
<dbReference type="InterPro" id="IPR011611">
    <property type="entry name" value="PfkB_dom"/>
</dbReference>
<dbReference type="InterPro" id="IPR029056">
    <property type="entry name" value="Ribokinase-like"/>
</dbReference>
<evidence type="ECO:0000313" key="7">
    <source>
        <dbReference type="Proteomes" id="UP000199412"/>
    </source>
</evidence>
<dbReference type="SUPFAM" id="SSF53613">
    <property type="entry name" value="Ribokinase-like"/>
    <property type="match status" value="1"/>
</dbReference>
<dbReference type="Proteomes" id="UP000199412">
    <property type="component" value="Unassembled WGS sequence"/>
</dbReference>
<proteinExistence type="inferred from homology"/>
<dbReference type="RefSeq" id="WP_092785757.1">
    <property type="nucleotide sequence ID" value="NZ_FNAP01000006.1"/>
</dbReference>
<dbReference type="PANTHER" id="PTHR10584">
    <property type="entry name" value="SUGAR KINASE"/>
    <property type="match status" value="1"/>
</dbReference>
<organism evidence="6 7">
    <name type="scientific">Rhodospira trueperi</name>
    <dbReference type="NCBI Taxonomy" id="69960"/>
    <lineage>
        <taxon>Bacteria</taxon>
        <taxon>Pseudomonadati</taxon>
        <taxon>Pseudomonadota</taxon>
        <taxon>Alphaproteobacteria</taxon>
        <taxon>Rhodospirillales</taxon>
        <taxon>Rhodospirillaceae</taxon>
        <taxon>Rhodospira</taxon>
    </lineage>
</organism>
<dbReference type="PRINTS" id="PR00990">
    <property type="entry name" value="RIBOKINASE"/>
</dbReference>
<dbReference type="GO" id="GO:0016301">
    <property type="term" value="F:kinase activity"/>
    <property type="evidence" value="ECO:0007669"/>
    <property type="project" value="UniProtKB-KW"/>
</dbReference>
<dbReference type="Pfam" id="PF00294">
    <property type="entry name" value="PfkB"/>
    <property type="match status" value="1"/>
</dbReference>
<comment type="similarity">
    <text evidence="1 4">Belongs to the carbohydrate kinase PfkB family.</text>
</comment>
<evidence type="ECO:0000256" key="1">
    <source>
        <dbReference type="ARBA" id="ARBA00010688"/>
    </source>
</evidence>
<evidence type="ECO:0000256" key="4">
    <source>
        <dbReference type="RuleBase" id="RU003704"/>
    </source>
</evidence>
<reference evidence="6 7" key="1">
    <citation type="submission" date="2016-10" db="EMBL/GenBank/DDBJ databases">
        <authorList>
            <person name="de Groot N.N."/>
        </authorList>
    </citation>
    <scope>NUCLEOTIDE SEQUENCE [LARGE SCALE GENOMIC DNA]</scope>
    <source>
        <strain evidence="6 7">ATCC 700224</strain>
    </source>
</reference>
<keyword evidence="7" id="KW-1185">Reference proteome</keyword>
<dbReference type="OrthoDB" id="9792663at2"/>
<dbReference type="EMBL" id="FNAP01000006">
    <property type="protein sequence ID" value="SDE41679.1"/>
    <property type="molecule type" value="Genomic_DNA"/>
</dbReference>
<dbReference type="AlphaFoldDB" id="A0A1G7CQV3"/>
<dbReference type="InterPro" id="IPR002173">
    <property type="entry name" value="Carboh/pur_kinase_PfkB_CS"/>
</dbReference>
<feature type="domain" description="Carbohydrate kinase PfkB" evidence="5">
    <location>
        <begin position="3"/>
        <end position="272"/>
    </location>
</feature>
<gene>
    <name evidence="6" type="ORF">SAMN05421720_106182</name>
</gene>
<accession>A0A1G7CQV3</accession>